<dbReference type="PANTHER" id="PTHR43201:SF5">
    <property type="entry name" value="MEDIUM-CHAIN ACYL-COA LIGASE ACSF2, MITOCHONDRIAL"/>
    <property type="match status" value="1"/>
</dbReference>
<dbReference type="SUPFAM" id="SSF56801">
    <property type="entry name" value="Acetyl-CoA synthetase-like"/>
    <property type="match status" value="1"/>
</dbReference>
<dbReference type="PROSITE" id="PS50075">
    <property type="entry name" value="CARRIER"/>
    <property type="match status" value="1"/>
</dbReference>
<evidence type="ECO:0000256" key="5">
    <source>
        <dbReference type="SAM" id="MobiDB-lite"/>
    </source>
</evidence>
<evidence type="ECO:0000256" key="1">
    <source>
        <dbReference type="ARBA" id="ARBA00006432"/>
    </source>
</evidence>
<keyword evidence="8" id="KW-1185">Reference proteome</keyword>
<dbReference type="Proteomes" id="UP000801428">
    <property type="component" value="Unassembled WGS sequence"/>
</dbReference>
<organism evidence="7 8">
    <name type="scientific">Curvularia kusanoi</name>
    <name type="common">Cochliobolus kusanoi</name>
    <dbReference type="NCBI Taxonomy" id="90978"/>
    <lineage>
        <taxon>Eukaryota</taxon>
        <taxon>Fungi</taxon>
        <taxon>Dikarya</taxon>
        <taxon>Ascomycota</taxon>
        <taxon>Pezizomycotina</taxon>
        <taxon>Dothideomycetes</taxon>
        <taxon>Pleosporomycetidae</taxon>
        <taxon>Pleosporales</taxon>
        <taxon>Pleosporineae</taxon>
        <taxon>Pleosporaceae</taxon>
        <taxon>Curvularia</taxon>
    </lineage>
</organism>
<comment type="similarity">
    <text evidence="1">Belongs to the ATP-dependent AMP-binding enzyme family.</text>
</comment>
<dbReference type="PROSITE" id="PS00455">
    <property type="entry name" value="AMP_BINDING"/>
    <property type="match status" value="1"/>
</dbReference>
<dbReference type="EMBL" id="SWKU01000042">
    <property type="protein sequence ID" value="KAF2994277.1"/>
    <property type="molecule type" value="Genomic_DNA"/>
</dbReference>
<dbReference type="SUPFAM" id="SSF52777">
    <property type="entry name" value="CoA-dependent acyltransferases"/>
    <property type="match status" value="1"/>
</dbReference>
<dbReference type="AlphaFoldDB" id="A0A9P4W3T1"/>
<reference evidence="7" key="1">
    <citation type="submission" date="2019-04" db="EMBL/GenBank/DDBJ databases">
        <title>Sequencing of skin fungus with MAO and IRED activity.</title>
        <authorList>
            <person name="Marsaioli A.J."/>
            <person name="Bonatto J.M.C."/>
            <person name="Reis Junior O."/>
        </authorList>
    </citation>
    <scope>NUCLEOTIDE SEQUENCE</scope>
    <source>
        <strain evidence="7">30M1</strain>
    </source>
</reference>
<evidence type="ECO:0000256" key="4">
    <source>
        <dbReference type="ARBA" id="ARBA00022598"/>
    </source>
</evidence>
<dbReference type="GO" id="GO:0031956">
    <property type="term" value="F:medium-chain fatty acid-CoA ligase activity"/>
    <property type="evidence" value="ECO:0007669"/>
    <property type="project" value="TreeGrafter"/>
</dbReference>
<accession>A0A9P4W3T1</accession>
<dbReference type="InterPro" id="IPR036736">
    <property type="entry name" value="ACP-like_sf"/>
</dbReference>
<dbReference type="OrthoDB" id="10253869at2759"/>
<dbReference type="GO" id="GO:0006631">
    <property type="term" value="P:fatty acid metabolic process"/>
    <property type="evidence" value="ECO:0007669"/>
    <property type="project" value="TreeGrafter"/>
</dbReference>
<evidence type="ECO:0000313" key="7">
    <source>
        <dbReference type="EMBL" id="KAF2994277.1"/>
    </source>
</evidence>
<dbReference type="InterPro" id="IPR042099">
    <property type="entry name" value="ANL_N_sf"/>
</dbReference>
<keyword evidence="4" id="KW-0436">Ligase</keyword>
<evidence type="ECO:0000313" key="8">
    <source>
        <dbReference type="Proteomes" id="UP000801428"/>
    </source>
</evidence>
<protein>
    <submittedName>
        <fullName evidence="7">Nrps</fullName>
    </submittedName>
</protein>
<dbReference type="Pfam" id="PF00501">
    <property type="entry name" value="AMP-binding"/>
    <property type="match status" value="1"/>
</dbReference>
<dbReference type="Pfam" id="PF13193">
    <property type="entry name" value="AMP-binding_C"/>
    <property type="match status" value="1"/>
</dbReference>
<dbReference type="InterPro" id="IPR009081">
    <property type="entry name" value="PP-bd_ACP"/>
</dbReference>
<gene>
    <name evidence="7" type="ORF">E8E13_002884</name>
</gene>
<dbReference type="SUPFAM" id="SSF47336">
    <property type="entry name" value="ACP-like"/>
    <property type="match status" value="1"/>
</dbReference>
<name>A0A9P4W3T1_CURKU</name>
<dbReference type="Gene3D" id="3.30.559.10">
    <property type="entry name" value="Chloramphenicol acetyltransferase-like domain"/>
    <property type="match status" value="1"/>
</dbReference>
<dbReference type="Gene3D" id="3.30.300.30">
    <property type="match status" value="1"/>
</dbReference>
<feature type="region of interest" description="Disordered" evidence="5">
    <location>
        <begin position="578"/>
        <end position="602"/>
    </location>
</feature>
<keyword evidence="2" id="KW-0596">Phosphopantetheine</keyword>
<evidence type="ECO:0000256" key="2">
    <source>
        <dbReference type="ARBA" id="ARBA00022450"/>
    </source>
</evidence>
<feature type="compositionally biased region" description="Polar residues" evidence="5">
    <location>
        <begin position="205"/>
        <end position="214"/>
    </location>
</feature>
<feature type="region of interest" description="Disordered" evidence="5">
    <location>
        <begin position="195"/>
        <end position="214"/>
    </location>
</feature>
<keyword evidence="3" id="KW-0597">Phosphoprotein</keyword>
<comment type="caution">
    <text evidence="7">The sequence shown here is derived from an EMBL/GenBank/DDBJ whole genome shotgun (WGS) entry which is preliminary data.</text>
</comment>
<dbReference type="InterPro" id="IPR025110">
    <property type="entry name" value="AMP-bd_C"/>
</dbReference>
<dbReference type="InterPro" id="IPR045851">
    <property type="entry name" value="AMP-bd_C_sf"/>
</dbReference>
<dbReference type="CDD" id="cd04433">
    <property type="entry name" value="AFD_class_I"/>
    <property type="match status" value="1"/>
</dbReference>
<evidence type="ECO:0000256" key="3">
    <source>
        <dbReference type="ARBA" id="ARBA00022553"/>
    </source>
</evidence>
<dbReference type="InterPro" id="IPR020845">
    <property type="entry name" value="AMP-binding_CS"/>
</dbReference>
<feature type="domain" description="Carrier" evidence="6">
    <location>
        <begin position="603"/>
        <end position="679"/>
    </location>
</feature>
<dbReference type="PANTHER" id="PTHR43201">
    <property type="entry name" value="ACYL-COA SYNTHETASE"/>
    <property type="match status" value="1"/>
</dbReference>
<dbReference type="Gene3D" id="3.40.50.12780">
    <property type="entry name" value="N-terminal domain of ligase-like"/>
    <property type="match status" value="1"/>
</dbReference>
<evidence type="ECO:0000259" key="6">
    <source>
        <dbReference type="PROSITE" id="PS50075"/>
    </source>
</evidence>
<dbReference type="InterPro" id="IPR000873">
    <property type="entry name" value="AMP-dep_synth/lig_dom"/>
</dbReference>
<proteinExistence type="inferred from homology"/>
<sequence>MTAQLSEAYGGDWPDAPLPISQRLAKAAQQNPDKLALACLHQSPTLYGFQSSDYTSGTQAKHLQWSYSQLSSAAALLAAGLQAKGLSSGSSIVTILKNGAEFPMSLWAAHSLACPFVPLNPRTLANAVETRHLLAVADVAAVIIESPESATVFDSIYNLGDKEVLKIVAGERKLEGWTTIAELIELGRRTEFKDQTAARPDSAMGSPNESEPSRTVTILYTSGTTSLPKGCPHTDLTLNAFMKNLGLGGTSSDDIFCAFLPNNHAMGYFYVLHYFCNGSAVVYPSGSYEPSATAEALTVHNCTHTVHVSTALHSLLEWIEPQDIKFPSLKDVSLAGSSITPQMMQSVVQKLGSKGVSIGFGMTEGSPIWAASVSDPESLIKGDDVVCGTAVPGVRVRICAPDSTEVMPRGEPGEIHQSGPGVIRAYIGEGVGRESFYVEDGRMWFKSGDRGVMWEDGGVSIVGRFKDMIIRGGENIAPAAIEAVLNQFPGVDSQVVGASDPIAGEVPVAVVRKLPTGTNPAGRLQEAVRTHMGVLHVPDEIITLSSLGLEDYPRTMSSKIQKGALQVLVAAYRKNRDMKAGEGSETSSNTAHESVDGDSGGLAKNVDVESTVLKVWWRATGIEPEKLDLKSPTFNFADSITIMRVRGMYRKELGVTLTAAEMSEHADLKSQIGALERKAASASNQDGASVVPPRLENTRTLEELQTVLGPETDAEVFVETATAALAKEGFDFETDVESVIQTNDFVDVLESDGMIHKWNFAISVPAEGSSVPELREALIAALANNSMFTSFCIHGNSGRPYYVTMKAQKKLYDTVLHDGGSVPSVEGLQQQAMNYARDHPEHSLFPGPLFHAMIYYIEDIKSAGFVYYVHHMVHDASSMRLMLEDLNRVLLSPTTPLRPHIPYQLWADIYHSLRHSPRATKEVNWHLARLSTLHHHRAALYPAALVPRRENLSTPDGIDYGFAAPGLLDLKKAHSHITASVILKAAMALVNVSRTKHTHALLSNYEACRSSMPFWPDTMRHVPGVGGSTMADLDAGDVAGPTFNGVTNIIPVGKEESGLAFLDRLQAEQLLLTKYANAPWRRVIDGLNALHPGERAGDLIPQVHNTYFLTWIPGVLGEYERIRVANLVIRCALGLVFVAGLGGPDGTVFGISLRWDVANYSKEETMEFVGDVEKAVLWLVEEGNWGRPVGEFLEGL</sequence>
<dbReference type="InterPro" id="IPR023213">
    <property type="entry name" value="CAT-like_dom_sf"/>
</dbReference>